<keyword evidence="10" id="KW-1185">Reference proteome</keyword>
<comment type="pathway">
    <text evidence="8">Polyol metabolism; myo-inositol biosynthesis; myo-inositol from D-glucose 6-phosphate: step 2/2.</text>
</comment>
<dbReference type="OrthoDB" id="10254945at2759"/>
<protein>
    <recommendedName>
        <fullName evidence="8">Inositol-1-monophosphatase</fullName>
        <ecNumber evidence="8">3.1.3.25</ecNumber>
    </recommendedName>
</protein>
<comment type="catalytic activity">
    <reaction evidence="1 8">
        <text>a myo-inositol phosphate + H2O = myo-inositol + phosphate</text>
        <dbReference type="Rhea" id="RHEA:24056"/>
        <dbReference type="ChEBI" id="CHEBI:15377"/>
        <dbReference type="ChEBI" id="CHEBI:17268"/>
        <dbReference type="ChEBI" id="CHEBI:43474"/>
        <dbReference type="ChEBI" id="CHEBI:84139"/>
        <dbReference type="EC" id="3.1.3.25"/>
    </reaction>
</comment>
<keyword evidence="5 8" id="KW-0378">Hydrolase</keyword>
<dbReference type="PROSITE" id="PS00629">
    <property type="entry name" value="IMP_1"/>
    <property type="match status" value="1"/>
</dbReference>
<reference evidence="10" key="1">
    <citation type="journal article" date="2014" name="Proc. Natl. Acad. Sci. U.S.A.">
        <title>Extensive sampling of basidiomycete genomes demonstrates inadequacy of the white-rot/brown-rot paradigm for wood decay fungi.</title>
        <authorList>
            <person name="Riley R."/>
            <person name="Salamov A.A."/>
            <person name="Brown D.W."/>
            <person name="Nagy L.G."/>
            <person name="Floudas D."/>
            <person name="Held B.W."/>
            <person name="Levasseur A."/>
            <person name="Lombard V."/>
            <person name="Morin E."/>
            <person name="Otillar R."/>
            <person name="Lindquist E.A."/>
            <person name="Sun H."/>
            <person name="LaButti K.M."/>
            <person name="Schmutz J."/>
            <person name="Jabbour D."/>
            <person name="Luo H."/>
            <person name="Baker S.E."/>
            <person name="Pisabarro A.G."/>
            <person name="Walton J.D."/>
            <person name="Blanchette R.A."/>
            <person name="Henrissat B."/>
            <person name="Martin F."/>
            <person name="Cullen D."/>
            <person name="Hibbett D.S."/>
            <person name="Grigoriev I.V."/>
        </authorList>
    </citation>
    <scope>NUCLEOTIDE SEQUENCE [LARGE SCALE GENOMIC DNA]</scope>
    <source>
        <strain evidence="10">FD-172 SS1</strain>
    </source>
</reference>
<dbReference type="Pfam" id="PF00459">
    <property type="entry name" value="Inositol_P"/>
    <property type="match status" value="1"/>
</dbReference>
<dbReference type="InParanoid" id="A0A067MRI1"/>
<organism evidence="9 10">
    <name type="scientific">Botryobasidium botryosum (strain FD-172 SS1)</name>
    <dbReference type="NCBI Taxonomy" id="930990"/>
    <lineage>
        <taxon>Eukaryota</taxon>
        <taxon>Fungi</taxon>
        <taxon>Dikarya</taxon>
        <taxon>Basidiomycota</taxon>
        <taxon>Agaricomycotina</taxon>
        <taxon>Agaricomycetes</taxon>
        <taxon>Cantharellales</taxon>
        <taxon>Botryobasidiaceae</taxon>
        <taxon>Botryobasidium</taxon>
    </lineage>
</organism>
<dbReference type="STRING" id="930990.A0A067MRI1"/>
<accession>A0A067MRI1</accession>
<dbReference type="PROSITE" id="PS00630">
    <property type="entry name" value="IMP_2"/>
    <property type="match status" value="1"/>
</dbReference>
<dbReference type="UniPathway" id="UPA00823">
    <property type="reaction ID" value="UER00788"/>
</dbReference>
<dbReference type="PANTHER" id="PTHR20854">
    <property type="entry name" value="INOSITOL MONOPHOSPHATASE"/>
    <property type="match status" value="1"/>
</dbReference>
<evidence type="ECO:0000256" key="8">
    <source>
        <dbReference type="RuleBase" id="RU364068"/>
    </source>
</evidence>
<dbReference type="InterPro" id="IPR033942">
    <property type="entry name" value="IMPase"/>
</dbReference>
<dbReference type="GO" id="GO:0046854">
    <property type="term" value="P:phosphatidylinositol phosphate biosynthetic process"/>
    <property type="evidence" value="ECO:0007669"/>
    <property type="project" value="InterPro"/>
</dbReference>
<dbReference type="Gene3D" id="3.30.540.10">
    <property type="entry name" value="Fructose-1,6-Bisphosphatase, subunit A, domain 1"/>
    <property type="match status" value="1"/>
</dbReference>
<evidence type="ECO:0000256" key="6">
    <source>
        <dbReference type="ARBA" id="ARBA00022842"/>
    </source>
</evidence>
<evidence type="ECO:0000256" key="4">
    <source>
        <dbReference type="ARBA" id="ARBA00022723"/>
    </source>
</evidence>
<evidence type="ECO:0000313" key="9">
    <source>
        <dbReference type="EMBL" id="KDQ18209.1"/>
    </source>
</evidence>
<dbReference type="Proteomes" id="UP000027195">
    <property type="component" value="Unassembled WGS sequence"/>
</dbReference>
<dbReference type="AlphaFoldDB" id="A0A067MRI1"/>
<proteinExistence type="inferred from homology"/>
<dbReference type="Gene3D" id="3.40.190.80">
    <property type="match status" value="1"/>
</dbReference>
<comment type="similarity">
    <text evidence="3 8">Belongs to the inositol monophosphatase superfamily.</text>
</comment>
<feature type="binding site" evidence="7">
    <location>
        <position position="100"/>
    </location>
    <ligand>
        <name>Mg(2+)</name>
        <dbReference type="ChEBI" id="CHEBI:18420"/>
        <label>1</label>
        <note>catalytic</note>
    </ligand>
</feature>
<evidence type="ECO:0000256" key="5">
    <source>
        <dbReference type="ARBA" id="ARBA00022801"/>
    </source>
</evidence>
<dbReference type="InterPro" id="IPR000760">
    <property type="entry name" value="Inositol_monophosphatase-like"/>
</dbReference>
<dbReference type="PRINTS" id="PR00377">
    <property type="entry name" value="IMPHPHTASES"/>
</dbReference>
<evidence type="ECO:0000256" key="7">
    <source>
        <dbReference type="PIRSR" id="PIRSR600760-2"/>
    </source>
</evidence>
<evidence type="ECO:0000256" key="3">
    <source>
        <dbReference type="ARBA" id="ARBA00009759"/>
    </source>
</evidence>
<dbReference type="FunFam" id="3.30.540.10:FF:000004">
    <property type="entry name" value="Inositol-1-monophosphatase"/>
    <property type="match status" value="1"/>
</dbReference>
<dbReference type="GO" id="GO:0007165">
    <property type="term" value="P:signal transduction"/>
    <property type="evidence" value="ECO:0007669"/>
    <property type="project" value="TreeGrafter"/>
</dbReference>
<dbReference type="PANTHER" id="PTHR20854:SF4">
    <property type="entry name" value="INOSITOL-1-MONOPHOSPHATASE-RELATED"/>
    <property type="match status" value="1"/>
</dbReference>
<dbReference type="HOGENOM" id="CLU_044118_1_2_1"/>
<dbReference type="SUPFAM" id="SSF56655">
    <property type="entry name" value="Carbohydrate phosphatase"/>
    <property type="match status" value="1"/>
</dbReference>
<sequence>MTLNTSELKDILAFAVSLSHRAGDLILEGSKAIRTAAGQGVGEKKNAVDLVTEWDVKVEEMIKREVAAAYPSFKFMGEESYSSGDRQPLTDEPTFCVDPIDGTTNFVHGFPYVCVSIGLILGKVPVLGVIRNPFLNQTYSALKGHGAFLNETSRLPLYPPAPLPSLSSAIIGSEWGSDRSDSIINAKARSFMRLAADGRSVPGGKMAHALRSIGSAAMNYALVSSGALDIYWEIGCWPWDVCAGMIIATESGAMVSGGPNDGSVPSVINEAVLTGRKYIVVRAIQGTSTESGADAQRRIIKEYYETVEDWEAS</sequence>
<name>A0A067MRI1_BOTB1</name>
<dbReference type="GO" id="GO:0008934">
    <property type="term" value="F:inositol monophosphate 1-phosphatase activity"/>
    <property type="evidence" value="ECO:0007669"/>
    <property type="project" value="InterPro"/>
</dbReference>
<dbReference type="GO" id="GO:0006021">
    <property type="term" value="P:inositol biosynthetic process"/>
    <property type="evidence" value="ECO:0007669"/>
    <property type="project" value="UniProtKB-UniPathway"/>
</dbReference>
<dbReference type="InterPro" id="IPR020583">
    <property type="entry name" value="Inositol_monoP_metal-BS"/>
</dbReference>
<comment type="cofactor">
    <cofactor evidence="2 7 8">
        <name>Mg(2+)</name>
        <dbReference type="ChEBI" id="CHEBI:18420"/>
    </cofactor>
</comment>
<evidence type="ECO:0000256" key="2">
    <source>
        <dbReference type="ARBA" id="ARBA00001946"/>
    </source>
</evidence>
<evidence type="ECO:0000256" key="1">
    <source>
        <dbReference type="ARBA" id="ARBA00001033"/>
    </source>
</evidence>
<dbReference type="CDD" id="cd01639">
    <property type="entry name" value="IMPase"/>
    <property type="match status" value="1"/>
</dbReference>
<dbReference type="EC" id="3.1.3.25" evidence="8"/>
<dbReference type="InterPro" id="IPR020550">
    <property type="entry name" value="Inositol_monophosphatase_CS"/>
</dbReference>
<evidence type="ECO:0000313" key="10">
    <source>
        <dbReference type="Proteomes" id="UP000027195"/>
    </source>
</evidence>
<feature type="binding site" evidence="7">
    <location>
        <position position="98"/>
    </location>
    <ligand>
        <name>Mg(2+)</name>
        <dbReference type="ChEBI" id="CHEBI:18420"/>
        <label>1</label>
        <note>catalytic</note>
    </ligand>
</feature>
<keyword evidence="6 7" id="KW-0460">Magnesium</keyword>
<gene>
    <name evidence="9" type="ORF">BOTBODRAFT_63897</name>
</gene>
<feature type="binding site" evidence="7">
    <location>
        <position position="240"/>
    </location>
    <ligand>
        <name>Mg(2+)</name>
        <dbReference type="ChEBI" id="CHEBI:18420"/>
        <label>1</label>
        <note>catalytic</note>
    </ligand>
</feature>
<dbReference type="EMBL" id="KL198022">
    <property type="protein sequence ID" value="KDQ18209.1"/>
    <property type="molecule type" value="Genomic_DNA"/>
</dbReference>
<feature type="binding site" evidence="7">
    <location>
        <position position="101"/>
    </location>
    <ligand>
        <name>Mg(2+)</name>
        <dbReference type="ChEBI" id="CHEBI:18420"/>
        <label>1</label>
        <note>catalytic</note>
    </ligand>
</feature>
<keyword evidence="4 7" id="KW-0479">Metal-binding</keyword>
<dbReference type="GO" id="GO:0046872">
    <property type="term" value="F:metal ion binding"/>
    <property type="evidence" value="ECO:0007669"/>
    <property type="project" value="UniProtKB-KW"/>
</dbReference>
<feature type="binding site" evidence="7">
    <location>
        <position position="78"/>
    </location>
    <ligand>
        <name>Mg(2+)</name>
        <dbReference type="ChEBI" id="CHEBI:18420"/>
        <label>1</label>
        <note>catalytic</note>
    </ligand>
</feature>